<dbReference type="Proteomes" id="UP001220530">
    <property type="component" value="Chromosome"/>
</dbReference>
<evidence type="ECO:0000256" key="1">
    <source>
        <dbReference type="SAM" id="SignalP"/>
    </source>
</evidence>
<feature type="signal peptide" evidence="1">
    <location>
        <begin position="1"/>
        <end position="18"/>
    </location>
</feature>
<sequence>MAIKFNTVFVGIAISAFAAVTAPLADEPLKFSSEMTGGKIYALANMLAQSGRSDLNFTAAEADFNGDGRLDVLAFAQNSYFCGSGGCAPLLMIANKKGWKAVPFNALSMPENWYLLDSMRNGYRMVVVLGDESEQSYAWDGSAYIAVDN</sequence>
<organism evidence="2 3">
    <name type="scientific">Devosia algicola</name>
    <dbReference type="NCBI Taxonomy" id="3026418"/>
    <lineage>
        <taxon>Bacteria</taxon>
        <taxon>Pseudomonadati</taxon>
        <taxon>Pseudomonadota</taxon>
        <taxon>Alphaproteobacteria</taxon>
        <taxon>Hyphomicrobiales</taxon>
        <taxon>Devosiaceae</taxon>
        <taxon>Devosia</taxon>
    </lineage>
</organism>
<evidence type="ECO:0000313" key="3">
    <source>
        <dbReference type="Proteomes" id="UP001220530"/>
    </source>
</evidence>
<dbReference type="EMBL" id="CP118246">
    <property type="protein sequence ID" value="WDR03419.1"/>
    <property type="molecule type" value="Genomic_DNA"/>
</dbReference>
<dbReference type="SUPFAM" id="SSF69318">
    <property type="entry name" value="Integrin alpha N-terminal domain"/>
    <property type="match status" value="1"/>
</dbReference>
<reference evidence="2 3" key="1">
    <citation type="submission" date="2023-02" db="EMBL/GenBank/DDBJ databases">
        <title>Devosia algicola sp. nov., isolated from the phycosphere of marine algae.</title>
        <authorList>
            <person name="Kim J.M."/>
            <person name="Lee J.K."/>
            <person name="Choi B.J."/>
            <person name="Bayburt H."/>
            <person name="Jeon C.O."/>
        </authorList>
    </citation>
    <scope>NUCLEOTIDE SEQUENCE [LARGE SCALE GENOMIC DNA]</scope>
    <source>
        <strain evidence="2 3">G20-9</strain>
    </source>
</reference>
<keyword evidence="1" id="KW-0732">Signal</keyword>
<proteinExistence type="predicted"/>
<dbReference type="InterPro" id="IPR028994">
    <property type="entry name" value="Integrin_alpha_N"/>
</dbReference>
<name>A0ABY7YQ21_9HYPH</name>
<keyword evidence="3" id="KW-1185">Reference proteome</keyword>
<gene>
    <name evidence="2" type="ORF">PSQ19_04685</name>
</gene>
<accession>A0ABY7YQ21</accession>
<evidence type="ECO:0000313" key="2">
    <source>
        <dbReference type="EMBL" id="WDR03419.1"/>
    </source>
</evidence>
<evidence type="ECO:0008006" key="4">
    <source>
        <dbReference type="Google" id="ProtNLM"/>
    </source>
</evidence>
<protein>
    <recommendedName>
        <fullName evidence="4">VCBS repeat-containing protein</fullName>
    </recommendedName>
</protein>
<feature type="chain" id="PRO_5046644366" description="VCBS repeat-containing protein" evidence="1">
    <location>
        <begin position="19"/>
        <end position="149"/>
    </location>
</feature>
<dbReference type="RefSeq" id="WP_282219813.1">
    <property type="nucleotide sequence ID" value="NZ_CP118246.1"/>
</dbReference>